<proteinExistence type="inferred from homology"/>
<gene>
    <name evidence="5" type="ORF">A7985_02505</name>
</gene>
<dbReference type="InterPro" id="IPR000086">
    <property type="entry name" value="NUDIX_hydrolase_dom"/>
</dbReference>
<dbReference type="PROSITE" id="PS00893">
    <property type="entry name" value="NUDIX_BOX"/>
    <property type="match status" value="1"/>
</dbReference>
<dbReference type="InterPro" id="IPR020476">
    <property type="entry name" value="Nudix_hydrolase"/>
</dbReference>
<evidence type="ECO:0000256" key="1">
    <source>
        <dbReference type="ARBA" id="ARBA00001946"/>
    </source>
</evidence>
<organism evidence="5 6">
    <name type="scientific">Pseudoalteromonas luteoviolacea</name>
    <dbReference type="NCBI Taxonomy" id="43657"/>
    <lineage>
        <taxon>Bacteria</taxon>
        <taxon>Pseudomonadati</taxon>
        <taxon>Pseudomonadota</taxon>
        <taxon>Gammaproteobacteria</taxon>
        <taxon>Alteromonadales</taxon>
        <taxon>Pseudoalteromonadaceae</taxon>
        <taxon>Pseudoalteromonas</taxon>
    </lineage>
</organism>
<comment type="cofactor">
    <cofactor evidence="1">
        <name>Mg(2+)</name>
        <dbReference type="ChEBI" id="CHEBI:18420"/>
    </cofactor>
</comment>
<evidence type="ECO:0000256" key="2">
    <source>
        <dbReference type="ARBA" id="ARBA00022801"/>
    </source>
</evidence>
<dbReference type="PANTHER" id="PTHR43046">
    <property type="entry name" value="GDP-MANNOSE MANNOSYL HYDROLASE"/>
    <property type="match status" value="1"/>
</dbReference>
<dbReference type="OrthoDB" id="8594221at2"/>
<evidence type="ECO:0000256" key="3">
    <source>
        <dbReference type="RuleBase" id="RU003476"/>
    </source>
</evidence>
<dbReference type="RefSeq" id="WP_065788850.1">
    <property type="nucleotide sequence ID" value="NZ_MAUJ01000001.1"/>
</dbReference>
<dbReference type="SUPFAM" id="SSF55811">
    <property type="entry name" value="Nudix"/>
    <property type="match status" value="1"/>
</dbReference>
<feature type="domain" description="Nudix hydrolase" evidence="4">
    <location>
        <begin position="2"/>
        <end position="151"/>
    </location>
</feature>
<dbReference type="Proteomes" id="UP000093366">
    <property type="component" value="Unassembled WGS sequence"/>
</dbReference>
<dbReference type="PRINTS" id="PR00502">
    <property type="entry name" value="NUDIXFAMILY"/>
</dbReference>
<dbReference type="Gene3D" id="3.90.79.10">
    <property type="entry name" value="Nucleoside Triphosphate Pyrophosphohydrolase"/>
    <property type="match status" value="1"/>
</dbReference>
<dbReference type="AlphaFoldDB" id="A0A1C0TU50"/>
<comment type="similarity">
    <text evidence="3">Belongs to the Nudix hydrolase family.</text>
</comment>
<keyword evidence="2 3" id="KW-0378">Hydrolase</keyword>
<dbReference type="PROSITE" id="PS51462">
    <property type="entry name" value="NUDIX"/>
    <property type="match status" value="1"/>
</dbReference>
<sequence>MKHRISVGAFVVENEKLLMVNHKREGRYDFWVAPGGGVKGTESLEEAVVREVKEETGLNVSVNKLMYVEEMYNPEERSIKFWYHCELINGELDCSANEAVAEYIVGTNFLNKVFLDSHKVFPPMLKSGFWDKLEQGWTQPDFIKLRELEFY</sequence>
<accession>A0A1C0TU50</accession>
<dbReference type="InterPro" id="IPR015797">
    <property type="entry name" value="NUDIX_hydrolase-like_dom_sf"/>
</dbReference>
<evidence type="ECO:0000259" key="4">
    <source>
        <dbReference type="PROSITE" id="PS51462"/>
    </source>
</evidence>
<dbReference type="EMBL" id="MAUJ01000001">
    <property type="protein sequence ID" value="OCQ22847.1"/>
    <property type="molecule type" value="Genomic_DNA"/>
</dbReference>
<evidence type="ECO:0000313" key="5">
    <source>
        <dbReference type="EMBL" id="OCQ22847.1"/>
    </source>
</evidence>
<dbReference type="GO" id="GO:0016787">
    <property type="term" value="F:hydrolase activity"/>
    <property type="evidence" value="ECO:0007669"/>
    <property type="project" value="UniProtKB-KW"/>
</dbReference>
<protein>
    <recommendedName>
        <fullName evidence="4">Nudix hydrolase domain-containing protein</fullName>
    </recommendedName>
</protein>
<dbReference type="InterPro" id="IPR020084">
    <property type="entry name" value="NUDIX_hydrolase_CS"/>
</dbReference>
<dbReference type="Pfam" id="PF00293">
    <property type="entry name" value="NUDIX"/>
    <property type="match status" value="1"/>
</dbReference>
<reference evidence="6" key="1">
    <citation type="submission" date="2016-07" db="EMBL/GenBank/DDBJ databases">
        <authorList>
            <person name="Florea S."/>
            <person name="Webb J.S."/>
            <person name="Jaromczyk J."/>
            <person name="Schardl C.L."/>
        </authorList>
    </citation>
    <scope>NUCLEOTIDE SEQUENCE [LARGE SCALE GENOMIC DNA]</scope>
    <source>
        <strain evidence="6">IPB1</strain>
    </source>
</reference>
<name>A0A1C0TU50_9GAMM</name>
<comment type="caution">
    <text evidence="5">The sequence shown here is derived from an EMBL/GenBank/DDBJ whole genome shotgun (WGS) entry which is preliminary data.</text>
</comment>
<evidence type="ECO:0000313" key="6">
    <source>
        <dbReference type="Proteomes" id="UP000093366"/>
    </source>
</evidence>
<dbReference type="PANTHER" id="PTHR43046:SF14">
    <property type="entry name" value="MUTT_NUDIX FAMILY PROTEIN"/>
    <property type="match status" value="1"/>
</dbReference>